<evidence type="ECO:0000256" key="1">
    <source>
        <dbReference type="ARBA" id="ARBA00010164"/>
    </source>
</evidence>
<gene>
    <name evidence="6" type="ORF">Bcop_2173</name>
</gene>
<feature type="domain" description="HipA-like C-terminal" evidence="4">
    <location>
        <begin position="172"/>
        <end position="384"/>
    </location>
</feature>
<evidence type="ECO:0000256" key="2">
    <source>
        <dbReference type="ARBA" id="ARBA00022679"/>
    </source>
</evidence>
<dbReference type="EMBL" id="CM001167">
    <property type="protein sequence ID" value="EGJ72338.1"/>
    <property type="molecule type" value="Genomic_DNA"/>
</dbReference>
<reference evidence="6 7" key="1">
    <citation type="journal article" date="2011" name="Stand. Genomic Sci.">
        <title>Non-contiguous finished genome sequence of Bacteroides coprosuis type strain (PC139).</title>
        <authorList>
            <person name="Land M."/>
            <person name="Held B."/>
            <person name="Gronow S."/>
            <person name="Abt B."/>
            <person name="Lucas S."/>
            <person name="Del Rio T.G."/>
            <person name="Nolan M."/>
            <person name="Tice H."/>
            <person name="Cheng J.F."/>
            <person name="Pitluck S."/>
            <person name="Liolios K."/>
            <person name="Pagani I."/>
            <person name="Ivanova N."/>
            <person name="Mavromatis K."/>
            <person name="Mikhailova N."/>
            <person name="Pati A."/>
            <person name="Tapia R."/>
            <person name="Han C."/>
            <person name="Goodwin L."/>
            <person name="Chen A."/>
            <person name="Palaniappan K."/>
            <person name="Hauser L."/>
            <person name="Brambilla E.M."/>
            <person name="Rohde M."/>
            <person name="Goker M."/>
            <person name="Detter J.C."/>
            <person name="Woyke T."/>
            <person name="Bristow J."/>
            <person name="Eisen J.A."/>
            <person name="Markowitz V."/>
            <person name="Hugenholtz P."/>
            <person name="Kyrpides N.C."/>
            <person name="Klenk H.P."/>
            <person name="Lapidus A."/>
        </authorList>
    </citation>
    <scope>NUCLEOTIDE SEQUENCE</scope>
    <source>
        <strain evidence="6 7">DSM 18011</strain>
    </source>
</reference>
<dbReference type="InterPro" id="IPR012893">
    <property type="entry name" value="HipA-like_C"/>
</dbReference>
<dbReference type="GO" id="GO:0005829">
    <property type="term" value="C:cytosol"/>
    <property type="evidence" value="ECO:0007669"/>
    <property type="project" value="TreeGrafter"/>
</dbReference>
<dbReference type="STRING" id="679937.Bcop_2173"/>
<dbReference type="PANTHER" id="PTHR37419">
    <property type="entry name" value="SERINE/THREONINE-PROTEIN KINASE TOXIN HIPA"/>
    <property type="match status" value="1"/>
</dbReference>
<dbReference type="Proteomes" id="UP000018439">
    <property type="component" value="Chromosome"/>
</dbReference>
<comment type="similarity">
    <text evidence="1">Belongs to the HipA Ser/Thr kinase family.</text>
</comment>
<dbReference type="Pfam" id="PF07804">
    <property type="entry name" value="HipA_C"/>
    <property type="match status" value="1"/>
</dbReference>
<proteinExistence type="inferred from homology"/>
<accession>F3ZTV4</accession>
<feature type="domain" description="HipA N-terminal subdomain 1" evidence="5">
    <location>
        <begin position="7"/>
        <end position="121"/>
    </location>
</feature>
<dbReference type="InterPro" id="IPR052028">
    <property type="entry name" value="HipA_Ser/Thr_kinase"/>
</dbReference>
<keyword evidence="2" id="KW-0808">Transferase</keyword>
<evidence type="ECO:0000313" key="6">
    <source>
        <dbReference type="EMBL" id="EGJ72338.1"/>
    </source>
</evidence>
<sequence>MDTNVIKVTLWGMDVGYLYWDKKQKLAVFEYEVSFLEKGLDIAPLSMSINSQRSKKGMPWLGGTDKLYVGLPPMLADSLPDKYGNSLFTGWLRENKISTKQVTPVDHLSFIGTRAMGALEFEPAKELGRDNAFDVDVQKLYLFAKEVLSERGDTVLRAENSILWQDLIKISSSPGGKRPKAIIAINKETNEVKSGQGTIPNGFEHYILKYDDNSSYPYAKLEYVYYLMAVSAGIHIMPSELKTYEGVTHFLTKRFDRVGNEKLHVQTLAAMNPLATSYEELFAVIRRLNLPYEDSEQQYLRMVFNVLAKNVEDHSRNFAFIMNKEGVWRLSPAYDITFSVDLTAPTYANTHALSINGKDDDIAMGDLIEVAKSNDIRNYKALIAQVQLGISKFETLAIEIGIDKKLIVDIKSHFI</sequence>
<dbReference type="OrthoDB" id="9805913at2"/>
<dbReference type="Pfam" id="PF13657">
    <property type="entry name" value="Couple_hipA"/>
    <property type="match status" value="1"/>
</dbReference>
<dbReference type="eggNOG" id="COG3550">
    <property type="taxonomic scope" value="Bacteria"/>
</dbReference>
<keyword evidence="7" id="KW-1185">Reference proteome</keyword>
<dbReference type="PANTHER" id="PTHR37419:SF8">
    <property type="entry name" value="TOXIN YJJJ"/>
    <property type="match status" value="1"/>
</dbReference>
<evidence type="ECO:0000256" key="3">
    <source>
        <dbReference type="ARBA" id="ARBA00022777"/>
    </source>
</evidence>
<evidence type="ECO:0000313" key="7">
    <source>
        <dbReference type="Proteomes" id="UP000018439"/>
    </source>
</evidence>
<organism evidence="6 7">
    <name type="scientific">Bacteroides coprosuis DSM 18011</name>
    <dbReference type="NCBI Taxonomy" id="679937"/>
    <lineage>
        <taxon>Bacteria</taxon>
        <taxon>Pseudomonadati</taxon>
        <taxon>Bacteroidota</taxon>
        <taxon>Bacteroidia</taxon>
        <taxon>Bacteroidales</taxon>
        <taxon>Bacteroidaceae</taxon>
        <taxon>Bacteroides</taxon>
    </lineage>
</organism>
<keyword evidence="3" id="KW-0418">Kinase</keyword>
<dbReference type="AlphaFoldDB" id="F3ZTV4"/>
<evidence type="ECO:0000259" key="5">
    <source>
        <dbReference type="Pfam" id="PF13657"/>
    </source>
</evidence>
<protein>
    <submittedName>
        <fullName evidence="6">HipA domain protein</fullName>
    </submittedName>
</protein>
<evidence type="ECO:0000259" key="4">
    <source>
        <dbReference type="Pfam" id="PF07804"/>
    </source>
</evidence>
<dbReference type="InterPro" id="IPR017508">
    <property type="entry name" value="HipA_N1"/>
</dbReference>
<dbReference type="GO" id="GO:0004674">
    <property type="term" value="F:protein serine/threonine kinase activity"/>
    <property type="evidence" value="ECO:0007669"/>
    <property type="project" value="TreeGrafter"/>
</dbReference>
<name>F3ZTV4_9BACE</name>
<dbReference type="HOGENOM" id="CLU_041102_1_0_10"/>